<dbReference type="InterPro" id="IPR008875">
    <property type="entry name" value="TraX"/>
</dbReference>
<feature type="transmembrane region" description="Helical" evidence="1">
    <location>
        <begin position="161"/>
        <end position="179"/>
    </location>
</feature>
<feature type="transmembrane region" description="Helical" evidence="1">
    <location>
        <begin position="37"/>
        <end position="56"/>
    </location>
</feature>
<dbReference type="Pfam" id="PF05857">
    <property type="entry name" value="TraX"/>
    <property type="match status" value="1"/>
</dbReference>
<keyword evidence="1" id="KW-0472">Membrane</keyword>
<organism evidence="2 3">
    <name type="scientific">Pseudomonas benzenivorans</name>
    <dbReference type="NCBI Taxonomy" id="556533"/>
    <lineage>
        <taxon>Bacteria</taxon>
        <taxon>Pseudomonadati</taxon>
        <taxon>Pseudomonadota</taxon>
        <taxon>Gammaproteobacteria</taxon>
        <taxon>Pseudomonadales</taxon>
        <taxon>Pseudomonadaceae</taxon>
        <taxon>Pseudomonas</taxon>
    </lineage>
</organism>
<feature type="transmembrane region" description="Helical" evidence="1">
    <location>
        <begin position="121"/>
        <end position="149"/>
    </location>
</feature>
<gene>
    <name evidence="2" type="ORF">KDW96_14110</name>
</gene>
<reference evidence="2" key="1">
    <citation type="submission" date="2021-04" db="EMBL/GenBank/DDBJ databases">
        <title>Oceanospirillales bacteria with DddD are important DMSP degraders in coastal seawater.</title>
        <authorList>
            <person name="Liu J."/>
        </authorList>
    </citation>
    <scope>NUCLEOTIDE SEQUENCE</scope>
    <source>
        <strain evidence="2">D13-4</strain>
    </source>
</reference>
<dbReference type="Proteomes" id="UP001059672">
    <property type="component" value="Chromosome"/>
</dbReference>
<keyword evidence="1" id="KW-0812">Transmembrane</keyword>
<accession>A0ABY5H4F4</accession>
<dbReference type="EMBL" id="CP073346">
    <property type="protein sequence ID" value="UTW06317.1"/>
    <property type="molecule type" value="Genomic_DNA"/>
</dbReference>
<proteinExistence type="predicted"/>
<evidence type="ECO:0000313" key="2">
    <source>
        <dbReference type="EMBL" id="UTW06317.1"/>
    </source>
</evidence>
<evidence type="ECO:0000313" key="3">
    <source>
        <dbReference type="Proteomes" id="UP001059672"/>
    </source>
</evidence>
<name>A0ABY5H4F4_9PSED</name>
<dbReference type="RefSeq" id="WP_255836896.1">
    <property type="nucleotide sequence ID" value="NZ_CP073346.1"/>
</dbReference>
<protein>
    <submittedName>
        <fullName evidence="2">Conjugal transfer protein TraX</fullName>
    </submittedName>
</protein>
<evidence type="ECO:0000256" key="1">
    <source>
        <dbReference type="SAM" id="Phobius"/>
    </source>
</evidence>
<keyword evidence="3" id="KW-1185">Reference proteome</keyword>
<keyword evidence="1" id="KW-1133">Transmembrane helix</keyword>
<feature type="transmembrane region" description="Helical" evidence="1">
    <location>
        <begin position="68"/>
        <end position="86"/>
    </location>
</feature>
<sequence length="240" mass="26520">MPLPSTIPRDTALDLLKWLALLSMLLDHLRYVWPSLYWLYVPGRLAFPLFCLVIAANLRRQAPGQPLPLRYLGWLLGFALLSEWPYRLLVPAPQVLNILPTLALGLLLAQALERPRNDQRWLAPGALSLALLAHPWLMFGAAGVLLPAAFARALDQPRRAWPWPVLLCLLANYWAPLYADALEGDGFALAVVFSCALAPLVGIGLLRAPGRWPVAPVGRWAYGFYPGHFLALAALREGLG</sequence>
<feature type="transmembrane region" description="Helical" evidence="1">
    <location>
        <begin position="186"/>
        <end position="208"/>
    </location>
</feature>